<dbReference type="Gene3D" id="1.20.5.230">
    <property type="match status" value="1"/>
</dbReference>
<feature type="chain" id="PRO_5015483975" evidence="2">
    <location>
        <begin position="34"/>
        <end position="79"/>
    </location>
</feature>
<organism evidence="3 4">
    <name type="scientific">Stutzerimonas stutzeri</name>
    <name type="common">Pseudomonas stutzeri</name>
    <dbReference type="NCBI Taxonomy" id="316"/>
    <lineage>
        <taxon>Bacteria</taxon>
        <taxon>Pseudomonadati</taxon>
        <taxon>Pseudomonadota</taxon>
        <taxon>Gammaproteobacteria</taxon>
        <taxon>Pseudomonadales</taxon>
        <taxon>Pseudomonadaceae</taxon>
        <taxon>Stutzerimonas</taxon>
    </lineage>
</organism>
<keyword evidence="1" id="KW-0812">Transmembrane</keyword>
<protein>
    <submittedName>
        <fullName evidence="3">Capsid protein</fullName>
    </submittedName>
</protein>
<gene>
    <name evidence="3" type="ORF">CXK91_21865</name>
</gene>
<feature type="signal peptide" evidence="2">
    <location>
        <begin position="1"/>
        <end position="33"/>
    </location>
</feature>
<reference evidence="3 4" key="1">
    <citation type="submission" date="2018-01" db="EMBL/GenBank/DDBJ databases">
        <title>Denitrification phenotypes of diverse strains of Pseudomonas stutzeri.</title>
        <authorList>
            <person name="Milligan D.A."/>
            <person name="Bergaust L."/>
            <person name="Bakken L.R."/>
            <person name="Frostegard A."/>
        </authorList>
    </citation>
    <scope>NUCLEOTIDE SEQUENCE [LARGE SCALE GENOMIC DNA]</scope>
    <source>
        <strain evidence="3 4">24a13</strain>
    </source>
</reference>
<keyword evidence="1" id="KW-0472">Membrane</keyword>
<dbReference type="EMBL" id="PPXG01000012">
    <property type="protein sequence ID" value="POH80798.1"/>
    <property type="molecule type" value="Genomic_DNA"/>
</dbReference>
<evidence type="ECO:0000313" key="4">
    <source>
        <dbReference type="Proteomes" id="UP000237068"/>
    </source>
</evidence>
<keyword evidence="2" id="KW-0732">Signal</keyword>
<feature type="transmembrane region" description="Helical" evidence="1">
    <location>
        <begin position="57"/>
        <end position="76"/>
    </location>
</feature>
<evidence type="ECO:0000256" key="1">
    <source>
        <dbReference type="SAM" id="Phobius"/>
    </source>
</evidence>
<sequence length="79" mass="8082">MKKQIAKLNPVNGFRNLCIAGSVTAATALPAWAAVIDTTEVQATFGEAKGDMSTIGGYIAAALVVLAAAALVFSMLRKA</sequence>
<evidence type="ECO:0000256" key="2">
    <source>
        <dbReference type="SAM" id="SignalP"/>
    </source>
</evidence>
<accession>A0A2S4AH43</accession>
<dbReference type="SUPFAM" id="SSF57987">
    <property type="entry name" value="Inovirus (filamentous phage) major coat protein"/>
    <property type="match status" value="1"/>
</dbReference>
<evidence type="ECO:0000313" key="3">
    <source>
        <dbReference type="EMBL" id="POH80798.1"/>
    </source>
</evidence>
<dbReference type="AlphaFoldDB" id="A0A2S4AH43"/>
<name>A0A2S4AH43_STUST</name>
<dbReference type="Proteomes" id="UP000237068">
    <property type="component" value="Unassembled WGS sequence"/>
</dbReference>
<proteinExistence type="predicted"/>
<dbReference type="RefSeq" id="WP_103458101.1">
    <property type="nucleotide sequence ID" value="NZ_JAMOHQ010000025.1"/>
</dbReference>
<comment type="caution">
    <text evidence="3">The sequence shown here is derived from an EMBL/GenBank/DDBJ whole genome shotgun (WGS) entry which is preliminary data.</text>
</comment>
<keyword evidence="1" id="KW-1133">Transmembrane helix</keyword>